<keyword evidence="1" id="KW-0805">Transcription regulation</keyword>
<reference evidence="6" key="1">
    <citation type="submission" date="2009-05" db="EMBL/GenBank/DDBJ databases">
        <authorList>
            <person name="Huang M."/>
            <person name="He Q."/>
            <person name="Zhang L."/>
            <person name="Cui S."/>
            <person name="Wang M."/>
            <person name="Zhou Y."/>
        </authorList>
    </citation>
    <scope>NUCLEOTIDE SEQUENCE</scope>
</reference>
<dbReference type="SUPFAM" id="SSF46689">
    <property type="entry name" value="Homeodomain-like"/>
    <property type="match status" value="1"/>
</dbReference>
<evidence type="ECO:0000313" key="6">
    <source>
        <dbReference type="EMBL" id="ADG57984.1"/>
    </source>
</evidence>
<feature type="domain" description="MYB-CC type transcription factor LHEQLE-containing" evidence="5">
    <location>
        <begin position="140"/>
        <end position="181"/>
    </location>
</feature>
<name>D6MKD7_9ASPA</name>
<dbReference type="Pfam" id="PF00249">
    <property type="entry name" value="Myb_DNA-binding"/>
    <property type="match status" value="1"/>
</dbReference>
<evidence type="ECO:0000259" key="5">
    <source>
        <dbReference type="Pfam" id="PF14379"/>
    </source>
</evidence>
<keyword evidence="3" id="KW-0539">Nucleus</keyword>
<reference evidence="6" key="2">
    <citation type="journal article" date="2010" name="Genomics">
        <title>Analysis of floral transcription factors from Lycoris longituba.</title>
        <authorList>
            <person name="He Q.L."/>
            <person name="Cui S.J."/>
            <person name="Gu J.L."/>
            <person name="Zhang H."/>
            <person name="Wang M.X."/>
            <person name="Zhou Y."/>
            <person name="Zhang L."/>
            <person name="Huang M.R."/>
        </authorList>
    </citation>
    <scope>NUCLEOTIDE SEQUENCE</scope>
</reference>
<evidence type="ECO:0000256" key="2">
    <source>
        <dbReference type="ARBA" id="ARBA00023163"/>
    </source>
</evidence>
<dbReference type="PANTHER" id="PTHR31499:SF11">
    <property type="entry name" value="MYB FAMILY TRANSCRIPTION FACTOR PHL8"/>
    <property type="match status" value="1"/>
</dbReference>
<dbReference type="Gene3D" id="1.10.10.60">
    <property type="entry name" value="Homeodomain-like"/>
    <property type="match status" value="1"/>
</dbReference>
<keyword evidence="2" id="KW-0804">Transcription</keyword>
<dbReference type="Pfam" id="PF14379">
    <property type="entry name" value="Myb_CC_LHEQLE"/>
    <property type="match status" value="1"/>
</dbReference>
<organism evidence="6">
    <name type="scientific">Lycoris longituba</name>
    <dbReference type="NCBI Taxonomy" id="272140"/>
    <lineage>
        <taxon>Eukaryota</taxon>
        <taxon>Viridiplantae</taxon>
        <taxon>Streptophyta</taxon>
        <taxon>Embryophyta</taxon>
        <taxon>Tracheophyta</taxon>
        <taxon>Spermatophyta</taxon>
        <taxon>Magnoliopsida</taxon>
        <taxon>Liliopsida</taxon>
        <taxon>Asparagales</taxon>
        <taxon>Amaryllidaceae</taxon>
        <taxon>Amaryllidoideae</taxon>
        <taxon>Lycoris</taxon>
    </lineage>
</organism>
<dbReference type="GO" id="GO:0003677">
    <property type="term" value="F:DNA binding"/>
    <property type="evidence" value="ECO:0007669"/>
    <property type="project" value="InterPro"/>
</dbReference>
<dbReference type="GO" id="GO:0003700">
    <property type="term" value="F:DNA-binding transcription factor activity"/>
    <property type="evidence" value="ECO:0007669"/>
    <property type="project" value="InterPro"/>
</dbReference>
<dbReference type="FunFam" id="1.10.10.60:FF:000002">
    <property type="entry name" value="Myb family transcription factor"/>
    <property type="match status" value="1"/>
</dbReference>
<evidence type="ECO:0000259" key="4">
    <source>
        <dbReference type="Pfam" id="PF00249"/>
    </source>
</evidence>
<dbReference type="PANTHER" id="PTHR31499">
    <property type="entry name" value="MYB FAMILY TRANSCRIPTION FACTOR PHL11"/>
    <property type="match status" value="1"/>
</dbReference>
<dbReference type="InterPro" id="IPR006447">
    <property type="entry name" value="Myb_dom_plants"/>
</dbReference>
<dbReference type="InterPro" id="IPR046955">
    <property type="entry name" value="PHR1-like"/>
</dbReference>
<feature type="non-terminal residue" evidence="6">
    <location>
        <position position="201"/>
    </location>
</feature>
<dbReference type="InterPro" id="IPR001005">
    <property type="entry name" value="SANT/Myb"/>
</dbReference>
<evidence type="ECO:0000256" key="1">
    <source>
        <dbReference type="ARBA" id="ARBA00023015"/>
    </source>
</evidence>
<dbReference type="InterPro" id="IPR025756">
    <property type="entry name" value="Myb_CC_LHEQLE"/>
</dbReference>
<evidence type="ECO:0000256" key="3">
    <source>
        <dbReference type="ARBA" id="ARBA00023242"/>
    </source>
</evidence>
<proteinExistence type="evidence at transcript level"/>
<dbReference type="AlphaFoldDB" id="D6MKD7"/>
<accession>D6MKD7</accession>
<feature type="non-terminal residue" evidence="6">
    <location>
        <position position="1"/>
    </location>
</feature>
<protein>
    <submittedName>
        <fullName evidence="6">Transcription factor</fullName>
    </submittedName>
</protein>
<sequence length="201" mass="23240">HEGKLTGSPYTVKLPFLHVEEEKMANKVDEHQLVLSAYGKTRLRWTRQLHQCFVDAVSQLGGEDKATPKSVLRVMGIPGITLYHLKSHLQKYRLSKYKDRKVNDKNEDTMAADYRLTKNVIPSIDENKTQTQFHDPKTMLQLQMEVQRKLQEQIEVQKHLQVRIEAQGRYLQSVVMKAQETLANYNLNSLDIDFSQATSVC</sequence>
<feature type="domain" description="Myb-like" evidence="4">
    <location>
        <begin position="42"/>
        <end position="93"/>
    </location>
</feature>
<dbReference type="InterPro" id="IPR009057">
    <property type="entry name" value="Homeodomain-like_sf"/>
</dbReference>
<dbReference type="EMBL" id="GQ166018">
    <property type="protein sequence ID" value="ADG57984.1"/>
    <property type="molecule type" value="mRNA"/>
</dbReference>
<dbReference type="NCBIfam" id="TIGR01557">
    <property type="entry name" value="myb_SHAQKYF"/>
    <property type="match status" value="1"/>
</dbReference>